<evidence type="ECO:0000259" key="1">
    <source>
        <dbReference type="Pfam" id="PF05685"/>
    </source>
</evidence>
<name>A0A6J4UAG2_9BACT</name>
<dbReference type="PANTHER" id="PTHR34107">
    <property type="entry name" value="SLL0198 PROTEIN-RELATED"/>
    <property type="match status" value="1"/>
</dbReference>
<dbReference type="PANTHER" id="PTHR34107:SF1">
    <property type="entry name" value="SLL0198 PROTEIN"/>
    <property type="match status" value="1"/>
</dbReference>
<gene>
    <name evidence="2" type="ORF">AVDCRST_MAG59-1190</name>
</gene>
<dbReference type="InterPro" id="IPR011335">
    <property type="entry name" value="Restrct_endonuc-II-like"/>
</dbReference>
<organism evidence="2">
    <name type="scientific">uncultured Thermomicrobiales bacterium</name>
    <dbReference type="NCBI Taxonomy" id="1645740"/>
    <lineage>
        <taxon>Bacteria</taxon>
        <taxon>Pseudomonadati</taxon>
        <taxon>Thermomicrobiota</taxon>
        <taxon>Thermomicrobia</taxon>
        <taxon>Thermomicrobiales</taxon>
        <taxon>environmental samples</taxon>
    </lineage>
</organism>
<accession>A0A6J4UAG2</accession>
<dbReference type="Pfam" id="PF05685">
    <property type="entry name" value="Uma2"/>
    <property type="match status" value="1"/>
</dbReference>
<feature type="domain" description="Putative restriction endonuclease" evidence="1">
    <location>
        <begin position="12"/>
        <end position="177"/>
    </location>
</feature>
<proteinExistence type="predicted"/>
<protein>
    <recommendedName>
        <fullName evidence="1">Putative restriction endonuclease domain-containing protein</fullName>
    </recommendedName>
</protein>
<dbReference type="EMBL" id="CADCWF010000073">
    <property type="protein sequence ID" value="CAA9544827.1"/>
    <property type="molecule type" value="Genomic_DNA"/>
</dbReference>
<dbReference type="InterPro" id="IPR012296">
    <property type="entry name" value="Nuclease_put_TT1808"/>
</dbReference>
<sequence>MTATTTGTMTLADLLRLPDEERPELVEGIPRPMSPTNWKHLRTVNRITVPLSIHAERTTLGVVGGEGGFVFGRDPDTVLAPDIVFVQMDRLPPEDREGFIHVVPDLVVEVMSPSDTAERLDEKVQRYLAAGVHLVWVANPLLRSVTEYTPDRTARIFVEGEALSGGDVVPGFELPVATIFAWP</sequence>
<dbReference type="CDD" id="cd06260">
    <property type="entry name" value="DUF820-like"/>
    <property type="match status" value="1"/>
</dbReference>
<dbReference type="AlphaFoldDB" id="A0A6J4UAG2"/>
<dbReference type="InterPro" id="IPR008538">
    <property type="entry name" value="Uma2"/>
</dbReference>
<dbReference type="SUPFAM" id="SSF52980">
    <property type="entry name" value="Restriction endonuclease-like"/>
    <property type="match status" value="1"/>
</dbReference>
<dbReference type="Gene3D" id="3.90.1570.10">
    <property type="entry name" value="tt1808, chain A"/>
    <property type="match status" value="1"/>
</dbReference>
<reference evidence="2" key="1">
    <citation type="submission" date="2020-02" db="EMBL/GenBank/DDBJ databases">
        <authorList>
            <person name="Meier V. D."/>
        </authorList>
    </citation>
    <scope>NUCLEOTIDE SEQUENCE</scope>
    <source>
        <strain evidence="2">AVDCRST_MAG59</strain>
    </source>
</reference>
<evidence type="ECO:0000313" key="2">
    <source>
        <dbReference type="EMBL" id="CAA9544827.1"/>
    </source>
</evidence>